<dbReference type="Proteomes" id="UP000075606">
    <property type="component" value="Unassembled WGS sequence"/>
</dbReference>
<evidence type="ECO:0000313" key="3">
    <source>
        <dbReference type="EMBL" id="KYG73710.1"/>
    </source>
</evidence>
<dbReference type="InterPro" id="IPR050546">
    <property type="entry name" value="Glycosyl_Hydrlase_16"/>
</dbReference>
<name>A0A150X4S6_9BACT</name>
<dbReference type="Pfam" id="PF00722">
    <property type="entry name" value="Glyco_hydro_16"/>
    <property type="match status" value="1"/>
</dbReference>
<reference evidence="3 4" key="1">
    <citation type="submission" date="2016-01" db="EMBL/GenBank/DDBJ databases">
        <title>Genome sequencing of Roseivirga spongicola UST030701-084.</title>
        <authorList>
            <person name="Selvaratnam C."/>
            <person name="Thevarajoo S."/>
            <person name="Goh K.M."/>
            <person name="Ee R."/>
            <person name="Chan K.-G."/>
            <person name="Chong C.S."/>
        </authorList>
    </citation>
    <scope>NUCLEOTIDE SEQUENCE [LARGE SCALE GENOMIC DNA]</scope>
    <source>
        <strain evidence="3 4">UST030701-084</strain>
    </source>
</reference>
<dbReference type="InterPro" id="IPR013320">
    <property type="entry name" value="ConA-like_dom_sf"/>
</dbReference>
<dbReference type="CDD" id="cd08023">
    <property type="entry name" value="GH16_laminarinase_like"/>
    <property type="match status" value="1"/>
</dbReference>
<proteinExistence type="inferred from homology"/>
<dbReference type="OrthoDB" id="9776255at2"/>
<evidence type="ECO:0000313" key="4">
    <source>
        <dbReference type="Proteomes" id="UP000075606"/>
    </source>
</evidence>
<dbReference type="SUPFAM" id="SSF49899">
    <property type="entry name" value="Concanavalin A-like lectins/glucanases"/>
    <property type="match status" value="1"/>
</dbReference>
<comment type="similarity">
    <text evidence="1">Belongs to the glycosyl hydrolase 16 family.</text>
</comment>
<dbReference type="Gene3D" id="2.60.120.200">
    <property type="match status" value="1"/>
</dbReference>
<keyword evidence="3" id="KW-0378">Hydrolase</keyword>
<protein>
    <submittedName>
        <fullName evidence="3">Glycoside hydrolase</fullName>
    </submittedName>
</protein>
<dbReference type="GO" id="GO:0004553">
    <property type="term" value="F:hydrolase activity, hydrolyzing O-glycosyl compounds"/>
    <property type="evidence" value="ECO:0007669"/>
    <property type="project" value="InterPro"/>
</dbReference>
<dbReference type="PROSITE" id="PS51257">
    <property type="entry name" value="PROKAR_LIPOPROTEIN"/>
    <property type="match status" value="1"/>
</dbReference>
<dbReference type="EMBL" id="LRPC01000028">
    <property type="protein sequence ID" value="KYG73710.1"/>
    <property type="molecule type" value="Genomic_DNA"/>
</dbReference>
<comment type="caution">
    <text evidence="3">The sequence shown here is derived from an EMBL/GenBank/DDBJ whole genome shotgun (WGS) entry which is preliminary data.</text>
</comment>
<organism evidence="3 4">
    <name type="scientific">Roseivirga spongicola</name>
    <dbReference type="NCBI Taxonomy" id="333140"/>
    <lineage>
        <taxon>Bacteria</taxon>
        <taxon>Pseudomonadati</taxon>
        <taxon>Bacteroidota</taxon>
        <taxon>Cytophagia</taxon>
        <taxon>Cytophagales</taxon>
        <taxon>Roseivirgaceae</taxon>
        <taxon>Roseivirga</taxon>
    </lineage>
</organism>
<dbReference type="PANTHER" id="PTHR10963">
    <property type="entry name" value="GLYCOSYL HYDROLASE-RELATED"/>
    <property type="match status" value="1"/>
</dbReference>
<sequence>MKRLCGLFLVLPFAFILSCKQERKLVWQDEFDGRELDTTKWTAYVGDGCPDLCGFGNNELQYYTDRPENISLAHGILTITALADSFKTRPYSSAKLVTKGKGGWRYGRVEVMARVPAGRGNWPAIWMLPTENSYGGWPESGEIDIMEHVGFDQGNMHGTVHTESFNHIKGTQKGDSLQIVDISNQFHLYAIEWTEDKIDFYLDDQKYHTFENTGKGSDDWPFDQPFYLILNLAIGGNWGGLEGIANDVFPNRFEIDYVRVYQ</sequence>
<dbReference type="PANTHER" id="PTHR10963:SF55">
    <property type="entry name" value="GLYCOSIDE HYDROLASE FAMILY 16 PROTEIN"/>
    <property type="match status" value="1"/>
</dbReference>
<dbReference type="InterPro" id="IPR000757">
    <property type="entry name" value="Beta-glucanase-like"/>
</dbReference>
<dbReference type="GO" id="GO:0005975">
    <property type="term" value="P:carbohydrate metabolic process"/>
    <property type="evidence" value="ECO:0007669"/>
    <property type="project" value="InterPro"/>
</dbReference>
<evidence type="ECO:0000256" key="1">
    <source>
        <dbReference type="ARBA" id="ARBA00006865"/>
    </source>
</evidence>
<accession>A0A150X4S6</accession>
<dbReference type="STRING" id="333140.AWW68_13575"/>
<evidence type="ECO:0000259" key="2">
    <source>
        <dbReference type="PROSITE" id="PS51762"/>
    </source>
</evidence>
<dbReference type="AlphaFoldDB" id="A0A150X4S6"/>
<keyword evidence="4" id="KW-1185">Reference proteome</keyword>
<gene>
    <name evidence="3" type="ORF">AWW68_13575</name>
</gene>
<dbReference type="PROSITE" id="PS51762">
    <property type="entry name" value="GH16_2"/>
    <property type="match status" value="1"/>
</dbReference>
<feature type="domain" description="GH16" evidence="2">
    <location>
        <begin position="29"/>
        <end position="262"/>
    </location>
</feature>